<dbReference type="Proteomes" id="UP001153365">
    <property type="component" value="Unassembled WGS sequence"/>
</dbReference>
<dbReference type="AlphaFoldDB" id="A0AAV0B8B7"/>
<organism evidence="1 2">
    <name type="scientific">Phakopsora pachyrhizi</name>
    <name type="common">Asian soybean rust disease fungus</name>
    <dbReference type="NCBI Taxonomy" id="170000"/>
    <lineage>
        <taxon>Eukaryota</taxon>
        <taxon>Fungi</taxon>
        <taxon>Dikarya</taxon>
        <taxon>Basidiomycota</taxon>
        <taxon>Pucciniomycotina</taxon>
        <taxon>Pucciniomycetes</taxon>
        <taxon>Pucciniales</taxon>
        <taxon>Phakopsoraceae</taxon>
        <taxon>Phakopsora</taxon>
    </lineage>
</organism>
<dbReference type="EMBL" id="CALTRL010004525">
    <property type="protein sequence ID" value="CAH7683195.1"/>
    <property type="molecule type" value="Genomic_DNA"/>
</dbReference>
<accession>A0AAV0B8B7</accession>
<evidence type="ECO:0000313" key="2">
    <source>
        <dbReference type="Proteomes" id="UP001153365"/>
    </source>
</evidence>
<gene>
    <name evidence="1" type="ORF">PPACK8108_LOCUS16576</name>
</gene>
<feature type="non-terminal residue" evidence="1">
    <location>
        <position position="1"/>
    </location>
</feature>
<proteinExistence type="predicted"/>
<protein>
    <submittedName>
        <fullName evidence="1">Expressed protein</fullName>
    </submittedName>
</protein>
<sequence>IIPNVPNSFHNSKFIRSVEKDSFKNQNIPLYHNTFDSSSLATIGEDKFTMGAHPYGDHSSLNKIISTNKNNLGEVIRRIDASDPKASSTFENHLLKGKGLDGGESFTSFLEPSINFIPGSDLFEGTGWDGKESFISLLEPYNTWDTFRSQNHAMLSSEYEDDAVPLKQSQSIMYSDPEFDNPTARGLKSLRPSILESSRKSDSLKTVKRKSFKKQKTGLNRKIVDASSLVTNGDAQIHSFQSIKKSIQMKNPSYEKFSNSWWSNIYLPDLINSLTTRDDPTSEFQIFLDRMDMLADDLVIAYEDKYFWKDLNVNYDKLLTKSLTEKIRSDNFKKKFGEIIDQGDEPFHISLIEKFKKDISNAGSTENLTQFLPLFEAMESQGKETGFFYINSGAHSLFRTKNSRRKSADSLGKLKIPKLDSNFYQVLSNQLNEIFFEDYFENDYRILKDRALLTYIKRKWVPKNLKAYREVLRVKIQIRNLYLTITTLINKLFCDGRADLNQNFSKRQKEAIELYDLVWKSFRLATAGEFIIDISALPSLENAKNLEEIIFLLNKIVEYIRPDGSFKCDHNALRCVWKFVNLWLIYYKAKLFFETQDLNRQYGILRKFVLSLPSFLLKLYITD</sequence>
<name>A0AAV0B8B7_PHAPC</name>
<keyword evidence="2" id="KW-1185">Reference proteome</keyword>
<evidence type="ECO:0000313" key="1">
    <source>
        <dbReference type="EMBL" id="CAH7683195.1"/>
    </source>
</evidence>
<reference evidence="1" key="1">
    <citation type="submission" date="2022-06" db="EMBL/GenBank/DDBJ databases">
        <authorList>
            <consortium name="SYNGENTA / RWTH Aachen University"/>
        </authorList>
    </citation>
    <scope>NUCLEOTIDE SEQUENCE</scope>
</reference>
<comment type="caution">
    <text evidence="1">The sequence shown here is derived from an EMBL/GenBank/DDBJ whole genome shotgun (WGS) entry which is preliminary data.</text>
</comment>